<gene>
    <name evidence="9" type="ORF">OEA41_010105</name>
</gene>
<dbReference type="SUPFAM" id="SSF52540">
    <property type="entry name" value="P-loop containing nucleoside triphosphate hydrolases"/>
    <property type="match status" value="1"/>
</dbReference>
<keyword evidence="1" id="KW-0493">Microtubule</keyword>
<feature type="domain" description="Kinesin motor" evidence="8">
    <location>
        <begin position="12"/>
        <end position="449"/>
    </location>
</feature>
<dbReference type="GO" id="GO:0005871">
    <property type="term" value="C:kinesin complex"/>
    <property type="evidence" value="ECO:0007669"/>
    <property type="project" value="TreeGrafter"/>
</dbReference>
<evidence type="ECO:0000256" key="5">
    <source>
        <dbReference type="PROSITE-ProRule" id="PRU00283"/>
    </source>
</evidence>
<accession>A0AAD9YWM4</accession>
<dbReference type="GO" id="GO:0003777">
    <property type="term" value="F:microtubule motor activity"/>
    <property type="evidence" value="ECO:0007669"/>
    <property type="project" value="InterPro"/>
</dbReference>
<evidence type="ECO:0000259" key="8">
    <source>
        <dbReference type="PROSITE" id="PS50067"/>
    </source>
</evidence>
<dbReference type="SMART" id="SM00129">
    <property type="entry name" value="KISc"/>
    <property type="match status" value="1"/>
</dbReference>
<dbReference type="GO" id="GO:0005874">
    <property type="term" value="C:microtubule"/>
    <property type="evidence" value="ECO:0007669"/>
    <property type="project" value="UniProtKB-KW"/>
</dbReference>
<feature type="region of interest" description="Disordered" evidence="7">
    <location>
        <begin position="291"/>
        <end position="312"/>
    </location>
</feature>
<keyword evidence="2 5" id="KW-0547">Nucleotide-binding</keyword>
<dbReference type="Pfam" id="PF00225">
    <property type="entry name" value="Kinesin"/>
    <property type="match status" value="1"/>
</dbReference>
<proteinExistence type="inferred from homology"/>
<dbReference type="InterPro" id="IPR027417">
    <property type="entry name" value="P-loop_NTPase"/>
</dbReference>
<dbReference type="Proteomes" id="UP001276659">
    <property type="component" value="Unassembled WGS sequence"/>
</dbReference>
<dbReference type="GO" id="GO:0007018">
    <property type="term" value="P:microtubule-based movement"/>
    <property type="evidence" value="ECO:0007669"/>
    <property type="project" value="InterPro"/>
</dbReference>
<keyword evidence="3 5" id="KW-0067">ATP-binding</keyword>
<dbReference type="PANTHER" id="PTHR24115:SF1008">
    <property type="entry name" value="KINESIN-LIKE PROTEIN SUBITO"/>
    <property type="match status" value="1"/>
</dbReference>
<dbReference type="PANTHER" id="PTHR24115">
    <property type="entry name" value="KINESIN-RELATED"/>
    <property type="match status" value="1"/>
</dbReference>
<evidence type="ECO:0000256" key="7">
    <source>
        <dbReference type="SAM" id="MobiDB-lite"/>
    </source>
</evidence>
<evidence type="ECO:0000313" key="10">
    <source>
        <dbReference type="Proteomes" id="UP001276659"/>
    </source>
</evidence>
<feature type="binding site" evidence="5">
    <location>
        <begin position="119"/>
        <end position="126"/>
    </location>
    <ligand>
        <name>ATP</name>
        <dbReference type="ChEBI" id="CHEBI:30616"/>
    </ligand>
</feature>
<dbReference type="InterPro" id="IPR027640">
    <property type="entry name" value="Kinesin-like_fam"/>
</dbReference>
<evidence type="ECO:0000256" key="2">
    <source>
        <dbReference type="ARBA" id="ARBA00022741"/>
    </source>
</evidence>
<comment type="caution">
    <text evidence="9">The sequence shown here is derived from an EMBL/GenBank/DDBJ whole genome shotgun (WGS) entry which is preliminary data.</text>
</comment>
<dbReference type="Gene3D" id="3.40.850.10">
    <property type="entry name" value="Kinesin motor domain"/>
    <property type="match status" value="2"/>
</dbReference>
<evidence type="ECO:0000256" key="1">
    <source>
        <dbReference type="ARBA" id="ARBA00022701"/>
    </source>
</evidence>
<evidence type="ECO:0000256" key="4">
    <source>
        <dbReference type="ARBA" id="ARBA00023175"/>
    </source>
</evidence>
<protein>
    <recommendedName>
        <fullName evidence="8">Kinesin motor domain-containing protein</fullName>
    </recommendedName>
</protein>
<dbReference type="InterPro" id="IPR036961">
    <property type="entry name" value="Kinesin_motor_dom_sf"/>
</dbReference>
<dbReference type="GO" id="GO:0008017">
    <property type="term" value="F:microtubule binding"/>
    <property type="evidence" value="ECO:0007669"/>
    <property type="project" value="InterPro"/>
</dbReference>
<evidence type="ECO:0000256" key="6">
    <source>
        <dbReference type="SAM" id="Coils"/>
    </source>
</evidence>
<dbReference type="InterPro" id="IPR001752">
    <property type="entry name" value="Kinesin_motor_dom"/>
</dbReference>
<keyword evidence="10" id="KW-1185">Reference proteome</keyword>
<reference evidence="9" key="1">
    <citation type="submission" date="2022-11" db="EMBL/GenBank/DDBJ databases">
        <title>Chromosomal genome sequence assembly and mating type (MAT) locus characterization of the leprose asexual lichenized fungus Lepraria neglecta (Nyl.) Erichsen.</title>
        <authorList>
            <person name="Allen J.L."/>
            <person name="Pfeffer B."/>
        </authorList>
    </citation>
    <scope>NUCLEOTIDE SEQUENCE</scope>
    <source>
        <strain evidence="9">Allen 5258</strain>
    </source>
</reference>
<dbReference type="EMBL" id="JASNWA010000011">
    <property type="protein sequence ID" value="KAK3166980.1"/>
    <property type="molecule type" value="Genomic_DNA"/>
</dbReference>
<dbReference type="AlphaFoldDB" id="A0AAD9YWM4"/>
<organism evidence="9 10">
    <name type="scientific">Lepraria neglecta</name>
    <dbReference type="NCBI Taxonomy" id="209136"/>
    <lineage>
        <taxon>Eukaryota</taxon>
        <taxon>Fungi</taxon>
        <taxon>Dikarya</taxon>
        <taxon>Ascomycota</taxon>
        <taxon>Pezizomycotina</taxon>
        <taxon>Lecanoromycetes</taxon>
        <taxon>OSLEUM clade</taxon>
        <taxon>Lecanoromycetidae</taxon>
        <taxon>Lecanorales</taxon>
        <taxon>Lecanorineae</taxon>
        <taxon>Stereocaulaceae</taxon>
        <taxon>Lepraria</taxon>
    </lineage>
</organism>
<keyword evidence="4 5" id="KW-0505">Motor protein</keyword>
<dbReference type="GO" id="GO:0016887">
    <property type="term" value="F:ATP hydrolysis activity"/>
    <property type="evidence" value="ECO:0007669"/>
    <property type="project" value="TreeGrafter"/>
</dbReference>
<feature type="compositionally biased region" description="Polar residues" evidence="7">
    <location>
        <begin position="291"/>
        <end position="300"/>
    </location>
</feature>
<sequence length="737" mass="81741">MEPPPKPSSTSLFQVYLRLRPPPSPLVQLTQQSLYPLLAPPERWLTVEPPIREVQDGLPTHITLNPPSDSRKRAVEKFAFTKVFEEQAEQIDIFRETGVVPLVEGVLGDGRDGLLATLGVTGSGKSHTILGSKSQRGLTQLSVDLLYRSLDNRTLHPSSHPSLIASLAATDASESQILSTSTFLESVYGDGLQEPSRSRAPTPMMVGNSSHVSLQVPHSTGPKSQWSILSLVASLSPKEIEHPSIRIVEATRAPNAEQKANKTCTLPSQFPFWNPPSPRITRKQAKLRFGNTLQDPNFTPSVPKRKLPQRPSSLPQFPDISDILVPTVSNAEYAIVVSMYEVYNDRIFDLLAVPSNQKDLRRRHLLFKSTEASPDRKVVAGLRKVVCGSYEEALVVLETGLTERRVAGTGSNSVSSRSHGFFCVEVKRRPRGGMASSWTGANLTIVDLADPLGDFNATSQILRYSALAREVTVPRIPSVSSTILAGTTGRVPSGQTSPTAATHMDEAVVEMAFAEIARLNEEVEILNVRLAEEEGRRKEAEESWQRAEDKAEAIEMEVREECWTEMERRLDEEKRRWMGAWGEEVSLPLCESKWKADSDKSQADRNDEHLDRKLEILSKGIQIHEDPIDQSVYTTELETENESLCRKLEALERELQCRSPTKSPKKAKVPSLDLSDIRVAADSGSGNEALASAFQKLNGLSLMDAAEGRSPGKKIRKLTARKWDLMDENEMDAFENY</sequence>
<keyword evidence="6" id="KW-0175">Coiled coil</keyword>
<comment type="similarity">
    <text evidence="5">Belongs to the TRAFAC class myosin-kinesin ATPase superfamily. Kinesin family.</text>
</comment>
<dbReference type="GO" id="GO:0005634">
    <property type="term" value="C:nucleus"/>
    <property type="evidence" value="ECO:0007669"/>
    <property type="project" value="TreeGrafter"/>
</dbReference>
<evidence type="ECO:0000313" key="9">
    <source>
        <dbReference type="EMBL" id="KAK3166980.1"/>
    </source>
</evidence>
<dbReference type="GO" id="GO:0005524">
    <property type="term" value="F:ATP binding"/>
    <property type="evidence" value="ECO:0007669"/>
    <property type="project" value="UniProtKB-UniRule"/>
</dbReference>
<feature type="coiled-coil region" evidence="6">
    <location>
        <begin position="509"/>
        <end position="557"/>
    </location>
</feature>
<evidence type="ECO:0000256" key="3">
    <source>
        <dbReference type="ARBA" id="ARBA00022840"/>
    </source>
</evidence>
<name>A0AAD9YWM4_9LECA</name>
<dbReference type="PROSITE" id="PS50067">
    <property type="entry name" value="KINESIN_MOTOR_2"/>
    <property type="match status" value="1"/>
</dbReference>